<evidence type="ECO:0000313" key="2">
    <source>
        <dbReference type="EMBL" id="GLV60330.1"/>
    </source>
</evidence>
<gene>
    <name evidence="2" type="ORF">KDH_71500</name>
</gene>
<protein>
    <submittedName>
        <fullName evidence="2">Uncharacterized protein</fullName>
    </submittedName>
</protein>
<dbReference type="Proteomes" id="UP001344906">
    <property type="component" value="Unassembled WGS sequence"/>
</dbReference>
<evidence type="ECO:0000256" key="1">
    <source>
        <dbReference type="SAM" id="MobiDB-lite"/>
    </source>
</evidence>
<sequence>MPDTHALIVNSGSTNTCPYTIDVTLNSFATYTVCQRHGSGTLDVTKTISFFDHVLKARPLDELPYKPCLKPISYATVTDISYAQQKSPDISCPSHDSRVTQLYDDAVSIQNALGFSTIRRPQSLPVNTIQVPDSQSMVAPRYGKQTAHHWLAAGSLGRKERPCSGDLQRSPGTRATAIASHTSPAGSAPRG</sequence>
<accession>A0ABQ6G5E8</accession>
<evidence type="ECO:0000313" key="3">
    <source>
        <dbReference type="Proteomes" id="UP001344906"/>
    </source>
</evidence>
<comment type="caution">
    <text evidence="2">The sequence shown here is derived from an EMBL/GenBank/DDBJ whole genome shotgun (WGS) entry which is preliminary data.</text>
</comment>
<feature type="region of interest" description="Disordered" evidence="1">
    <location>
        <begin position="157"/>
        <end position="191"/>
    </location>
</feature>
<reference evidence="2 3" key="1">
    <citation type="submission" date="2023-02" db="EMBL/GenBank/DDBJ databases">
        <title>Dictyobacter halimunensis sp. nov., a new member of the class Ktedonobacteria from forest soil in a geothermal area.</title>
        <authorList>
            <person name="Rachmania M.K."/>
            <person name="Ningsih F."/>
            <person name="Sakai Y."/>
            <person name="Yabe S."/>
            <person name="Yokota A."/>
            <person name="Sjamsuridzal W."/>
        </authorList>
    </citation>
    <scope>NUCLEOTIDE SEQUENCE [LARGE SCALE GENOMIC DNA]</scope>
    <source>
        <strain evidence="2 3">S3.2.2.5</strain>
    </source>
</reference>
<organism evidence="2 3">
    <name type="scientific">Dictyobacter halimunensis</name>
    <dbReference type="NCBI Taxonomy" id="3026934"/>
    <lineage>
        <taxon>Bacteria</taxon>
        <taxon>Bacillati</taxon>
        <taxon>Chloroflexota</taxon>
        <taxon>Ktedonobacteria</taxon>
        <taxon>Ktedonobacterales</taxon>
        <taxon>Dictyobacteraceae</taxon>
        <taxon>Dictyobacter</taxon>
    </lineage>
</organism>
<proteinExistence type="predicted"/>
<dbReference type="EMBL" id="BSRI01000002">
    <property type="protein sequence ID" value="GLV60330.1"/>
    <property type="molecule type" value="Genomic_DNA"/>
</dbReference>
<name>A0ABQ6G5E8_9CHLR</name>
<keyword evidence="3" id="KW-1185">Reference proteome</keyword>